<dbReference type="AlphaFoldDB" id="A0A378FUM6"/>
<dbReference type="Proteomes" id="UP000255167">
    <property type="component" value="Unassembled WGS sequence"/>
</dbReference>
<proteinExistence type="predicted"/>
<evidence type="ECO:0000313" key="2">
    <source>
        <dbReference type="Proteomes" id="UP000255167"/>
    </source>
</evidence>
<gene>
    <name evidence="1" type="primary">cusR_1</name>
    <name evidence="1" type="ORF">NCTC9617_05126</name>
</gene>
<protein>
    <submittedName>
        <fullName evidence="1">DNA-binding transcriptional activator CusR</fullName>
    </submittedName>
</protein>
<evidence type="ECO:0000313" key="1">
    <source>
        <dbReference type="EMBL" id="STW48527.1"/>
    </source>
</evidence>
<dbReference type="SUPFAM" id="SSF52172">
    <property type="entry name" value="CheY-like"/>
    <property type="match status" value="1"/>
</dbReference>
<reference evidence="1 2" key="1">
    <citation type="submission" date="2018-06" db="EMBL/GenBank/DDBJ databases">
        <authorList>
            <consortium name="Pathogen Informatics"/>
            <person name="Doyle S."/>
        </authorList>
    </citation>
    <scope>NUCLEOTIDE SEQUENCE [LARGE SCALE GENOMIC DNA]</scope>
    <source>
        <strain evidence="1 2">NCTC9617</strain>
    </source>
</reference>
<dbReference type="EMBL" id="UGNC01000005">
    <property type="protein sequence ID" value="STW48527.1"/>
    <property type="molecule type" value="Genomic_DNA"/>
</dbReference>
<dbReference type="Gene3D" id="3.40.50.2300">
    <property type="match status" value="1"/>
</dbReference>
<sequence length="88" mass="9564">MKILIVEDEKKTGEYLTKGLTEAGFVVDLADNGLNGYHLAMTSDYDLLIPRHHAAGCERLGYRAPCCAPPGKACRSCCLPRWAPLSIG</sequence>
<keyword evidence="1" id="KW-0238">DNA-binding</keyword>
<name>A0A378FUM6_KLEPN</name>
<dbReference type="InterPro" id="IPR011006">
    <property type="entry name" value="CheY-like_superfamily"/>
</dbReference>
<dbReference type="GO" id="GO:0003677">
    <property type="term" value="F:DNA binding"/>
    <property type="evidence" value="ECO:0007669"/>
    <property type="project" value="UniProtKB-KW"/>
</dbReference>
<organism evidence="1 2">
    <name type="scientific">Klebsiella pneumoniae</name>
    <dbReference type="NCBI Taxonomy" id="573"/>
    <lineage>
        <taxon>Bacteria</taxon>
        <taxon>Pseudomonadati</taxon>
        <taxon>Pseudomonadota</taxon>
        <taxon>Gammaproteobacteria</taxon>
        <taxon>Enterobacterales</taxon>
        <taxon>Enterobacteriaceae</taxon>
        <taxon>Klebsiella/Raoultella group</taxon>
        <taxon>Klebsiella</taxon>
        <taxon>Klebsiella pneumoniae complex</taxon>
    </lineage>
</organism>
<accession>A0A378FUM6</accession>